<protein>
    <submittedName>
        <fullName evidence="1">Uncharacterized protein</fullName>
    </submittedName>
</protein>
<evidence type="ECO:0000313" key="2">
    <source>
        <dbReference type="Proteomes" id="UP000019140"/>
    </source>
</evidence>
<name>W4M5T3_9BACT</name>
<dbReference type="EMBL" id="AZHX01001069">
    <property type="protein sequence ID" value="ETX04992.1"/>
    <property type="molecule type" value="Genomic_DNA"/>
</dbReference>
<evidence type="ECO:0000313" key="1">
    <source>
        <dbReference type="EMBL" id="ETX04992.1"/>
    </source>
</evidence>
<dbReference type="Proteomes" id="UP000019140">
    <property type="component" value="Unassembled WGS sequence"/>
</dbReference>
<proteinExistence type="predicted"/>
<dbReference type="HOGENOM" id="CLU_177503_2_1_7"/>
<sequence>MATQTITIRVSPEAARVYNTATAEQQRKLEALLSLKLTEVARTTRPLEEIMSEMSRKAQERGLTPEILESLLNE</sequence>
<accession>W4M5T3</accession>
<dbReference type="PATRIC" id="fig|1429439.4.peg.4344"/>
<comment type="caution">
    <text evidence="1">The sequence shown here is derived from an EMBL/GenBank/DDBJ whole genome shotgun (WGS) entry which is preliminary data.</text>
</comment>
<dbReference type="AlphaFoldDB" id="W4M5T3"/>
<gene>
    <name evidence="1" type="ORF">ETSY2_25600</name>
</gene>
<keyword evidence="2" id="KW-1185">Reference proteome</keyword>
<reference evidence="1 2" key="1">
    <citation type="journal article" date="2014" name="Nature">
        <title>An environmental bacterial taxon with a large and distinct metabolic repertoire.</title>
        <authorList>
            <person name="Wilson M.C."/>
            <person name="Mori T."/>
            <person name="Ruckert C."/>
            <person name="Uria A.R."/>
            <person name="Helf M.J."/>
            <person name="Takada K."/>
            <person name="Gernert C."/>
            <person name="Steffens U.A."/>
            <person name="Heycke N."/>
            <person name="Schmitt S."/>
            <person name="Rinke C."/>
            <person name="Helfrich E.J."/>
            <person name="Brachmann A.O."/>
            <person name="Gurgui C."/>
            <person name="Wakimoto T."/>
            <person name="Kracht M."/>
            <person name="Crusemann M."/>
            <person name="Hentschel U."/>
            <person name="Abe I."/>
            <person name="Matsunaga S."/>
            <person name="Kalinowski J."/>
            <person name="Takeyama H."/>
            <person name="Piel J."/>
        </authorList>
    </citation>
    <scope>NUCLEOTIDE SEQUENCE [LARGE SCALE GENOMIC DNA]</scope>
    <source>
        <strain evidence="2">TSY2</strain>
    </source>
</reference>
<organism evidence="1 2">
    <name type="scientific">Candidatus Entotheonella gemina</name>
    <dbReference type="NCBI Taxonomy" id="1429439"/>
    <lineage>
        <taxon>Bacteria</taxon>
        <taxon>Pseudomonadati</taxon>
        <taxon>Nitrospinota/Tectimicrobiota group</taxon>
        <taxon>Candidatus Tectimicrobiota</taxon>
        <taxon>Candidatus Entotheonellia</taxon>
        <taxon>Candidatus Entotheonellales</taxon>
        <taxon>Candidatus Entotheonellaceae</taxon>
        <taxon>Candidatus Entotheonella</taxon>
    </lineage>
</organism>